<feature type="region of interest" description="Disordered" evidence="10">
    <location>
        <begin position="1"/>
        <end position="36"/>
    </location>
</feature>
<feature type="compositionally biased region" description="Low complexity" evidence="10">
    <location>
        <begin position="27"/>
        <end position="36"/>
    </location>
</feature>
<evidence type="ECO:0000256" key="8">
    <source>
        <dbReference type="ARBA" id="ARBA00038120"/>
    </source>
</evidence>
<feature type="domain" description="Glycosyltransferase 2-like" evidence="11">
    <location>
        <begin position="46"/>
        <end position="197"/>
    </location>
</feature>
<organism evidence="12 13">
    <name type="scientific">Cellulomonas fimi (strain ATCC 484 / DSM 20113 / JCM 1341 / CCUG 24087 / LMG 16345 / NBRC 15513 / NCIMB 8980 / NCTC 7547 / NRS-133)</name>
    <dbReference type="NCBI Taxonomy" id="590998"/>
    <lineage>
        <taxon>Bacteria</taxon>
        <taxon>Bacillati</taxon>
        <taxon>Actinomycetota</taxon>
        <taxon>Actinomycetes</taxon>
        <taxon>Micrococcales</taxon>
        <taxon>Cellulomonadaceae</taxon>
        <taxon>Cellulomonas</taxon>
    </lineage>
</organism>
<dbReference type="GO" id="GO:0005886">
    <property type="term" value="C:plasma membrane"/>
    <property type="evidence" value="ECO:0007669"/>
    <property type="project" value="UniProtKB-SubCell"/>
</dbReference>
<dbReference type="InterPro" id="IPR029044">
    <property type="entry name" value="Nucleotide-diphossugar_trans"/>
</dbReference>
<comment type="subcellular location">
    <subcellularLocation>
        <location evidence="1">Cell membrane</location>
    </subcellularLocation>
</comment>
<comment type="similarity">
    <text evidence="8">Belongs to the glycosyltransferase 2 family. CrtQ subfamily.</text>
</comment>
<comment type="pathway">
    <text evidence="7">Carotenoid biosynthesis; staphyloxanthin biosynthesis; staphyloxanthin from farnesyl diphosphate: step 4/5.</text>
</comment>
<evidence type="ECO:0000256" key="6">
    <source>
        <dbReference type="ARBA" id="ARBA00037281"/>
    </source>
</evidence>
<dbReference type="Gene3D" id="3.90.550.10">
    <property type="entry name" value="Spore Coat Polysaccharide Biosynthesis Protein SpsA, Chain A"/>
    <property type="match status" value="1"/>
</dbReference>
<dbReference type="PANTHER" id="PTHR43646:SF2">
    <property type="entry name" value="GLYCOSYLTRANSFERASE 2-LIKE DOMAIN-CONTAINING PROTEIN"/>
    <property type="match status" value="1"/>
</dbReference>
<evidence type="ECO:0000256" key="4">
    <source>
        <dbReference type="ARBA" id="ARBA00022679"/>
    </source>
</evidence>
<evidence type="ECO:0000313" key="12">
    <source>
        <dbReference type="EMBL" id="AEE45523.1"/>
    </source>
</evidence>
<evidence type="ECO:0000256" key="5">
    <source>
        <dbReference type="ARBA" id="ARBA00023136"/>
    </source>
</evidence>
<evidence type="ECO:0000256" key="7">
    <source>
        <dbReference type="ARBA" id="ARBA00037904"/>
    </source>
</evidence>
<evidence type="ECO:0000259" key="11">
    <source>
        <dbReference type="Pfam" id="PF00535"/>
    </source>
</evidence>
<dbReference type="RefSeq" id="WP_013770549.1">
    <property type="nucleotide sequence ID" value="NC_015514.1"/>
</dbReference>
<name>F4H5S3_CELFA</name>
<keyword evidence="13" id="KW-1185">Reference proteome</keyword>
<dbReference type="EMBL" id="CP002666">
    <property type="protein sequence ID" value="AEE45523.1"/>
    <property type="molecule type" value="Genomic_DNA"/>
</dbReference>
<sequence>MTGPALTRGLGGSDRTRPQTRRPRPGARPARGDASPAPLVLPSVAVVVPSRDDAVLLDRCLTALAAQTVPPAEVVVVDNASRDATAAVARRHGATCLHQATTGIWAAAATGYDAVTAQVVARCDADSVPPPDWVERLAVAFAADPDLAALSGPGRFDGAGRVVRALGDVLYMRAYRLLMGAALAHPPLFGSNLAMRRTVWEHVGPGVHRHRQDLHDDVDLSYHVGDVGRIRYDPTLVVGISDRPLRDAGGLVERVRRALRTIAVHRPDGSPGRRHLRRWSATPRRLRRRAAGGA</sequence>
<evidence type="ECO:0000256" key="1">
    <source>
        <dbReference type="ARBA" id="ARBA00004236"/>
    </source>
</evidence>
<dbReference type="CDD" id="cd00761">
    <property type="entry name" value="Glyco_tranf_GTA_type"/>
    <property type="match status" value="1"/>
</dbReference>
<keyword evidence="3" id="KW-0328">Glycosyltransferase</keyword>
<dbReference type="KEGG" id="cfi:Celf_1388"/>
<dbReference type="Proteomes" id="UP000008460">
    <property type="component" value="Chromosome"/>
</dbReference>
<evidence type="ECO:0000256" key="9">
    <source>
        <dbReference type="ARBA" id="ARBA00040345"/>
    </source>
</evidence>
<accession>F4H5S3</accession>
<proteinExistence type="inferred from homology"/>
<dbReference type="GO" id="GO:0016757">
    <property type="term" value="F:glycosyltransferase activity"/>
    <property type="evidence" value="ECO:0007669"/>
    <property type="project" value="UniProtKB-KW"/>
</dbReference>
<protein>
    <recommendedName>
        <fullName evidence="9">4,4'-diaponeurosporenoate glycosyltransferase</fullName>
    </recommendedName>
</protein>
<evidence type="ECO:0000256" key="10">
    <source>
        <dbReference type="SAM" id="MobiDB-lite"/>
    </source>
</evidence>
<dbReference type="InterPro" id="IPR001173">
    <property type="entry name" value="Glyco_trans_2-like"/>
</dbReference>
<reference evidence="12 13" key="1">
    <citation type="submission" date="2011-04" db="EMBL/GenBank/DDBJ databases">
        <title>Complete sequence of Cellulomonas fimi ATCC 484.</title>
        <authorList>
            <consortium name="US DOE Joint Genome Institute"/>
            <person name="Lucas S."/>
            <person name="Han J."/>
            <person name="Lapidus A."/>
            <person name="Cheng J.-F."/>
            <person name="Goodwin L."/>
            <person name="Pitluck S."/>
            <person name="Peters L."/>
            <person name="Chertkov O."/>
            <person name="Detter J.C."/>
            <person name="Han C."/>
            <person name="Tapia R."/>
            <person name="Land M."/>
            <person name="Hauser L."/>
            <person name="Kyrpides N."/>
            <person name="Ivanova N."/>
            <person name="Ovchinnikova G."/>
            <person name="Pagani I."/>
            <person name="Mead D."/>
            <person name="Brumm P."/>
            <person name="Woyke T."/>
        </authorList>
    </citation>
    <scope>NUCLEOTIDE SEQUENCE [LARGE SCALE GENOMIC DNA]</scope>
    <source>
        <strain evidence="13">ATCC 484 / DSM 20113 / JCM 1341 / NBRC 15513 / NCIMB 8980 / NCTC 7547</strain>
    </source>
</reference>
<dbReference type="STRING" id="590998.Celf_1388"/>
<dbReference type="AlphaFoldDB" id="F4H5S3"/>
<gene>
    <name evidence="12" type="ordered locus">Celf_1388</name>
</gene>
<dbReference type="SUPFAM" id="SSF53448">
    <property type="entry name" value="Nucleotide-diphospho-sugar transferases"/>
    <property type="match status" value="1"/>
</dbReference>
<dbReference type="eggNOG" id="COG1215">
    <property type="taxonomic scope" value="Bacteria"/>
</dbReference>
<comment type="function">
    <text evidence="6">Catalyzes the glycosylation of 4,4'-diaponeurosporenoate, i.e. the esterification of glucose at the C1'' position with the carboxyl group of 4,4'-diaponeurosporenic acid, to form glycosyl-4,4'-diaponeurosporenoate. This is a step in the biosynthesis of staphyloxanthin, an orange pigment present in most staphylococci strains.</text>
</comment>
<dbReference type="Pfam" id="PF00535">
    <property type="entry name" value="Glycos_transf_2"/>
    <property type="match status" value="1"/>
</dbReference>
<evidence type="ECO:0000313" key="13">
    <source>
        <dbReference type="Proteomes" id="UP000008460"/>
    </source>
</evidence>
<dbReference type="HOGENOM" id="CLU_025996_17_0_11"/>
<evidence type="ECO:0000256" key="3">
    <source>
        <dbReference type="ARBA" id="ARBA00022676"/>
    </source>
</evidence>
<evidence type="ECO:0000256" key="2">
    <source>
        <dbReference type="ARBA" id="ARBA00022475"/>
    </source>
</evidence>
<keyword evidence="4 12" id="KW-0808">Transferase</keyword>
<dbReference type="PANTHER" id="PTHR43646">
    <property type="entry name" value="GLYCOSYLTRANSFERASE"/>
    <property type="match status" value="1"/>
</dbReference>
<keyword evidence="5" id="KW-0472">Membrane</keyword>
<keyword evidence="2" id="KW-1003">Cell membrane</keyword>